<keyword evidence="2" id="KW-1185">Reference proteome</keyword>
<protein>
    <submittedName>
        <fullName evidence="1">Uncharacterized protein</fullName>
    </submittedName>
</protein>
<sequence length="97" mass="10166">MHVRPDLTGNAHISGLLHPECVNGIEAPALFRSPTSSSNSDANTEDGSLIVSTLTRTPLSSSSSSSSSWSRTAGLSWWAEPVATSSVDAQASFKCCR</sequence>
<reference evidence="1" key="1">
    <citation type="submission" date="2020-06" db="EMBL/GenBank/DDBJ databases">
        <authorList>
            <consortium name="Wellcome Sanger Institute Data Sharing"/>
        </authorList>
    </citation>
    <scope>NUCLEOTIDE SEQUENCE [LARGE SCALE GENOMIC DNA]</scope>
</reference>
<organism evidence="1 2">
    <name type="scientific">Gouania willdenowi</name>
    <name type="common">Blunt-snouted clingfish</name>
    <name type="synonym">Lepadogaster willdenowi</name>
    <dbReference type="NCBI Taxonomy" id="441366"/>
    <lineage>
        <taxon>Eukaryota</taxon>
        <taxon>Metazoa</taxon>
        <taxon>Chordata</taxon>
        <taxon>Craniata</taxon>
        <taxon>Vertebrata</taxon>
        <taxon>Euteleostomi</taxon>
        <taxon>Actinopterygii</taxon>
        <taxon>Neopterygii</taxon>
        <taxon>Teleostei</taxon>
        <taxon>Neoteleostei</taxon>
        <taxon>Acanthomorphata</taxon>
        <taxon>Ovalentaria</taxon>
        <taxon>Blenniimorphae</taxon>
        <taxon>Blenniiformes</taxon>
        <taxon>Gobiesocoidei</taxon>
        <taxon>Gobiesocidae</taxon>
        <taxon>Gobiesocinae</taxon>
        <taxon>Gouania</taxon>
    </lineage>
</organism>
<dbReference type="Ensembl" id="ENSGWIT00000044591.1">
    <property type="protein sequence ID" value="ENSGWIP00000041061.1"/>
    <property type="gene ID" value="ENSGWIG00000020682.1"/>
</dbReference>
<accession>A0A8C5H6F2</accession>
<proteinExistence type="predicted"/>
<dbReference type="Proteomes" id="UP000694680">
    <property type="component" value="Chromosome 1"/>
</dbReference>
<dbReference type="AlphaFoldDB" id="A0A8C5H6F2"/>
<evidence type="ECO:0000313" key="2">
    <source>
        <dbReference type="Proteomes" id="UP000694680"/>
    </source>
</evidence>
<name>A0A8C5H6F2_GOUWI</name>
<reference evidence="1" key="3">
    <citation type="submission" date="2025-09" db="UniProtKB">
        <authorList>
            <consortium name="Ensembl"/>
        </authorList>
    </citation>
    <scope>IDENTIFICATION</scope>
</reference>
<reference evidence="1" key="2">
    <citation type="submission" date="2025-08" db="UniProtKB">
        <authorList>
            <consortium name="Ensembl"/>
        </authorList>
    </citation>
    <scope>IDENTIFICATION</scope>
</reference>
<evidence type="ECO:0000313" key="1">
    <source>
        <dbReference type="Ensembl" id="ENSGWIP00000041061.1"/>
    </source>
</evidence>